<keyword evidence="8" id="KW-1133">Transmembrane helix</keyword>
<dbReference type="SUPFAM" id="SSF64484">
    <property type="entry name" value="beta and beta-prime subunits of DNA dependent RNA-polymerase"/>
    <property type="match status" value="1"/>
</dbReference>
<dbReference type="GO" id="GO:0003899">
    <property type="term" value="F:DNA-directed RNA polymerase activity"/>
    <property type="evidence" value="ECO:0007669"/>
    <property type="project" value="UniProtKB-EC"/>
</dbReference>
<dbReference type="EC" id="2.7.7.6" evidence="2"/>
<dbReference type="GO" id="GO:0003677">
    <property type="term" value="F:DNA binding"/>
    <property type="evidence" value="ECO:0007669"/>
    <property type="project" value="InterPro"/>
</dbReference>
<feature type="transmembrane region" description="Helical" evidence="8">
    <location>
        <begin position="219"/>
        <end position="236"/>
    </location>
</feature>
<feature type="transmembrane region" description="Helical" evidence="8">
    <location>
        <begin position="102"/>
        <end position="121"/>
    </location>
</feature>
<evidence type="ECO:0000256" key="7">
    <source>
        <dbReference type="ARBA" id="ARBA00048552"/>
    </source>
</evidence>
<comment type="function">
    <text evidence="1">DNA-dependent RNA polymerase catalyzes the transcription of DNA into RNA using the four ribonucleoside triphosphates as substrates.</text>
</comment>
<dbReference type="GO" id="GO:0006351">
    <property type="term" value="P:DNA-templated transcription"/>
    <property type="evidence" value="ECO:0007669"/>
    <property type="project" value="InterPro"/>
</dbReference>
<dbReference type="Gene3D" id="3.30.1490.180">
    <property type="entry name" value="RNA polymerase ii"/>
    <property type="match status" value="1"/>
</dbReference>
<reference evidence="10" key="1">
    <citation type="journal article" date="2014" name="Nucleic Acids Res.">
        <title>The evolutionary dynamics of variant antigen genes in Babesia reveal a history of genomic innovation underlying host-parasite interaction.</title>
        <authorList>
            <person name="Jackson A.P."/>
            <person name="Otto T.D."/>
            <person name="Darby A."/>
            <person name="Ramaprasad A."/>
            <person name="Xia D."/>
            <person name="Echaide I.E."/>
            <person name="Farber M."/>
            <person name="Gahlot S."/>
            <person name="Gamble J."/>
            <person name="Gupta D."/>
            <person name="Gupta Y."/>
            <person name="Jackson L."/>
            <person name="Malandrin L."/>
            <person name="Malas T.B."/>
            <person name="Moussa E."/>
            <person name="Nair M."/>
            <person name="Reid A.J."/>
            <person name="Sanders M."/>
            <person name="Sharma J."/>
            <person name="Tracey A."/>
            <person name="Quail M.A."/>
            <person name="Weir W."/>
            <person name="Wastling J.M."/>
            <person name="Hall N."/>
            <person name="Willadsen P."/>
            <person name="Lingelbach K."/>
            <person name="Shiels B."/>
            <person name="Tait A."/>
            <person name="Berriman M."/>
            <person name="Allred D.R."/>
            <person name="Pain A."/>
        </authorList>
    </citation>
    <scope>NUCLEOTIDE SEQUENCE</scope>
    <source>
        <strain evidence="10">1802A</strain>
    </source>
</reference>
<keyword evidence="10" id="KW-0933">Apicoplast</keyword>
<dbReference type="Gene3D" id="2.40.40.20">
    <property type="match status" value="1"/>
</dbReference>
<dbReference type="GO" id="GO:0000428">
    <property type="term" value="C:DNA-directed RNA polymerase complex"/>
    <property type="evidence" value="ECO:0007669"/>
    <property type="project" value="UniProtKB-KW"/>
</dbReference>
<proteinExistence type="predicted"/>
<comment type="caution">
    <text evidence="10">The sequence shown here is derived from an EMBL/GenBank/DDBJ whole genome shotgun (WGS) entry which is preliminary data.</text>
</comment>
<keyword evidence="6" id="KW-0804">Transcription</keyword>
<reference evidence="10" key="2">
    <citation type="submission" date="2021-05" db="EMBL/GenBank/DDBJ databases">
        <authorList>
            <person name="Pain A."/>
        </authorList>
    </citation>
    <scope>NUCLEOTIDE SEQUENCE</scope>
    <source>
        <strain evidence="10">1802A</strain>
    </source>
</reference>
<dbReference type="InterPro" id="IPR045867">
    <property type="entry name" value="DNA-dir_RpoC_beta_prime"/>
</dbReference>
<sequence length="370" mass="44242">MIICTNLKLSLIHSSDIIKLILRKTNIGYIIGIVNNSSIFLHKKKDLNMGGLFCEEVFGYLYICKNIHCYNSFKFNKNIIFNNICIKCNTLMKYNINRKYRFGSLFFNFPIFNFLFFNKFIKNIILFNLTDKFNSYNIYSLNYLTYYNNKYISNIFKGNFNNIISVFLNFINLFYKFFSALEIFKYKLNLIKIYNKSLFNQLYLLNTNINNKIIFKNSFLILFPILPIGLRSYIHITDDLILNSKFNILYKFMIDINNKILNKTYYFSYNIKYIFILFLLVKFLLTHSKFQFIFNKYLTLYTKLQGKYGIFRQNLLGFRIDYSGRAVITSSPDLPINYIGLPVDMLKYFLIKNKNTIININEIASYYKKI</sequence>
<evidence type="ECO:0000256" key="2">
    <source>
        <dbReference type="ARBA" id="ARBA00012418"/>
    </source>
</evidence>
<dbReference type="PANTHER" id="PTHR19376">
    <property type="entry name" value="DNA-DIRECTED RNA POLYMERASE"/>
    <property type="match status" value="1"/>
</dbReference>
<gene>
    <name evidence="10" type="ORF">X943_003562</name>
</gene>
<evidence type="ECO:0000256" key="6">
    <source>
        <dbReference type="ARBA" id="ARBA00023163"/>
    </source>
</evidence>
<keyword evidence="8" id="KW-0472">Membrane</keyword>
<keyword evidence="5" id="KW-0548">Nucleotidyltransferase</keyword>
<accession>A0AAD9LDV9</accession>
<feature type="transmembrane region" description="Helical" evidence="8">
    <location>
        <begin position="163"/>
        <end position="184"/>
    </location>
</feature>
<dbReference type="InterPro" id="IPR000722">
    <property type="entry name" value="RNA_pol_asu"/>
</dbReference>
<dbReference type="AlphaFoldDB" id="A0AAD9LDV9"/>
<evidence type="ECO:0000313" key="11">
    <source>
        <dbReference type="Proteomes" id="UP001195914"/>
    </source>
</evidence>
<evidence type="ECO:0000256" key="3">
    <source>
        <dbReference type="ARBA" id="ARBA00022478"/>
    </source>
</evidence>
<organism evidence="10 11">
    <name type="scientific">Babesia divergens</name>
    <dbReference type="NCBI Taxonomy" id="32595"/>
    <lineage>
        <taxon>Eukaryota</taxon>
        <taxon>Sar</taxon>
        <taxon>Alveolata</taxon>
        <taxon>Apicomplexa</taxon>
        <taxon>Aconoidasida</taxon>
        <taxon>Piroplasmida</taxon>
        <taxon>Babesiidae</taxon>
        <taxon>Babesia</taxon>
    </lineage>
</organism>
<comment type="catalytic activity">
    <reaction evidence="7">
        <text>RNA(n) + a ribonucleoside 5'-triphosphate = RNA(n+1) + diphosphate</text>
        <dbReference type="Rhea" id="RHEA:21248"/>
        <dbReference type="Rhea" id="RHEA-COMP:14527"/>
        <dbReference type="Rhea" id="RHEA-COMP:17342"/>
        <dbReference type="ChEBI" id="CHEBI:33019"/>
        <dbReference type="ChEBI" id="CHEBI:61557"/>
        <dbReference type="ChEBI" id="CHEBI:140395"/>
        <dbReference type="EC" id="2.7.7.6"/>
    </reaction>
</comment>
<dbReference type="PANTHER" id="PTHR19376:SF54">
    <property type="entry name" value="DNA-DIRECTED RNA POLYMERASE SUBUNIT BETA"/>
    <property type="match status" value="1"/>
</dbReference>
<protein>
    <recommendedName>
        <fullName evidence="2">DNA-directed RNA polymerase</fullName>
        <ecNumber evidence="2">2.7.7.6</ecNumber>
    </recommendedName>
</protein>
<geneLocation type="apicoplast" evidence="10"/>
<keyword evidence="8" id="KW-0812">Transmembrane</keyword>
<feature type="transmembrane region" description="Helical" evidence="8">
    <location>
        <begin position="266"/>
        <end position="285"/>
    </location>
</feature>
<evidence type="ECO:0000259" key="9">
    <source>
        <dbReference type="Pfam" id="PF00623"/>
    </source>
</evidence>
<dbReference type="Proteomes" id="UP001195914">
    <property type="component" value="Unassembled WGS sequence"/>
</dbReference>
<keyword evidence="4" id="KW-0808">Transferase</keyword>
<keyword evidence="10" id="KW-0934">Plastid</keyword>
<evidence type="ECO:0000256" key="8">
    <source>
        <dbReference type="SAM" id="Phobius"/>
    </source>
</evidence>
<evidence type="ECO:0000313" key="10">
    <source>
        <dbReference type="EMBL" id="KAK1932137.1"/>
    </source>
</evidence>
<evidence type="ECO:0000256" key="1">
    <source>
        <dbReference type="ARBA" id="ARBA00004026"/>
    </source>
</evidence>
<feature type="domain" description="RNA polymerase alpha subunit" evidence="9">
    <location>
        <begin position="317"/>
        <end position="366"/>
    </location>
</feature>
<dbReference type="Pfam" id="PF00623">
    <property type="entry name" value="RNA_pol_Rpb1_2"/>
    <property type="match status" value="1"/>
</dbReference>
<keyword evidence="11" id="KW-1185">Reference proteome</keyword>
<name>A0AAD9LDV9_BABDI</name>
<dbReference type="EMBL" id="JAHBMH010000031">
    <property type="protein sequence ID" value="KAK1932137.1"/>
    <property type="molecule type" value="Genomic_DNA"/>
</dbReference>
<evidence type="ECO:0000256" key="4">
    <source>
        <dbReference type="ARBA" id="ARBA00022679"/>
    </source>
</evidence>
<keyword evidence="3" id="KW-0240">DNA-directed RNA polymerase</keyword>
<evidence type="ECO:0000256" key="5">
    <source>
        <dbReference type="ARBA" id="ARBA00022695"/>
    </source>
</evidence>